<accession>A0A6C0KUP1</accession>
<sequence length="144" mass="17338">MNTIILPFGETSEKYQNTFLQVKIRKENKDNKEKNNNMENASKTKSKFRTLIYDKQYPFDFSKRIFKKFMRTYNIQNQPDALVISEFRDKYIKQYFTEYLHNMVNNKIFLSKACYFELTKNKHGPMLPSETAYQIIEKFGLPMP</sequence>
<evidence type="ECO:0000313" key="1">
    <source>
        <dbReference type="EMBL" id="QHU20973.1"/>
    </source>
</evidence>
<proteinExistence type="predicted"/>
<protein>
    <submittedName>
        <fullName evidence="1">Uncharacterized protein</fullName>
    </submittedName>
</protein>
<dbReference type="AlphaFoldDB" id="A0A6C0KUP1"/>
<name>A0A6C0KUP1_9ZZZZ</name>
<dbReference type="EMBL" id="MN740976">
    <property type="protein sequence ID" value="QHU20973.1"/>
    <property type="molecule type" value="Genomic_DNA"/>
</dbReference>
<organism evidence="1">
    <name type="scientific">viral metagenome</name>
    <dbReference type="NCBI Taxonomy" id="1070528"/>
    <lineage>
        <taxon>unclassified sequences</taxon>
        <taxon>metagenomes</taxon>
        <taxon>organismal metagenomes</taxon>
    </lineage>
</organism>
<reference evidence="1" key="1">
    <citation type="journal article" date="2020" name="Nature">
        <title>Giant virus diversity and host interactions through global metagenomics.</title>
        <authorList>
            <person name="Schulz F."/>
            <person name="Roux S."/>
            <person name="Paez-Espino D."/>
            <person name="Jungbluth S."/>
            <person name="Walsh D.A."/>
            <person name="Denef V.J."/>
            <person name="McMahon K.D."/>
            <person name="Konstantinidis K.T."/>
            <person name="Eloe-Fadrosh E.A."/>
            <person name="Kyrpides N.C."/>
            <person name="Woyke T."/>
        </authorList>
    </citation>
    <scope>NUCLEOTIDE SEQUENCE</scope>
    <source>
        <strain evidence="1">GVMAG-S-3300013094-100</strain>
    </source>
</reference>